<dbReference type="InterPro" id="IPR051122">
    <property type="entry name" value="SDR_DHRS6-like"/>
</dbReference>
<dbReference type="InterPro" id="IPR036291">
    <property type="entry name" value="NAD(P)-bd_dom_sf"/>
</dbReference>
<evidence type="ECO:0000256" key="3">
    <source>
        <dbReference type="ARBA" id="ARBA00023027"/>
    </source>
</evidence>
<comment type="caution">
    <text evidence="4">The sequence shown here is derived from an EMBL/GenBank/DDBJ whole genome shotgun (WGS) entry which is preliminary data.</text>
</comment>
<sequence>MDMRLRGARVLVTGGSRGIGLACAAAFAAEGCDLVLASRDAAALEAAAAGLRARHDVAVATHAADLADAAAREALAAAEPGIDILVNNAGAIPGGGLDRIGLARWQEAWQLKVFGYVHLTQLYLPAMQARGSGVVLNVIGMAGRAPRADYICGAAGNAALIAFTEALGGRSVDSGVRVVGINPAATRTDRIVTLARARARDRFGDEARWEETLHDLPFARPAEPEEIASLAVFLASPRGGYLSGTVVDVDGGGRFRG</sequence>
<dbReference type="InterPro" id="IPR002347">
    <property type="entry name" value="SDR_fam"/>
</dbReference>
<evidence type="ECO:0000313" key="4">
    <source>
        <dbReference type="EMBL" id="MCK8784077.1"/>
    </source>
</evidence>
<evidence type="ECO:0000256" key="2">
    <source>
        <dbReference type="ARBA" id="ARBA00023002"/>
    </source>
</evidence>
<accession>A0A9X2BTA9</accession>
<dbReference type="AlphaFoldDB" id="A0A9X2BTA9"/>
<reference evidence="4" key="1">
    <citation type="submission" date="2022-04" db="EMBL/GenBank/DDBJ databases">
        <title>Roseomonas acroporae sp. nov., isolated from coral Acropora digitifera.</title>
        <authorList>
            <person name="Sun H."/>
        </authorList>
    </citation>
    <scope>NUCLEOTIDE SEQUENCE</scope>
    <source>
        <strain evidence="4">NAR14</strain>
    </source>
</reference>
<dbReference type="GO" id="GO:0016491">
    <property type="term" value="F:oxidoreductase activity"/>
    <property type="evidence" value="ECO:0007669"/>
    <property type="project" value="UniProtKB-KW"/>
</dbReference>
<dbReference type="RefSeq" id="WP_248666202.1">
    <property type="nucleotide sequence ID" value="NZ_JALPRX010000023.1"/>
</dbReference>
<dbReference type="Proteomes" id="UP001139516">
    <property type="component" value="Unassembled WGS sequence"/>
</dbReference>
<organism evidence="4 5">
    <name type="scientific">Roseomonas acroporae</name>
    <dbReference type="NCBI Taxonomy" id="2937791"/>
    <lineage>
        <taxon>Bacteria</taxon>
        <taxon>Pseudomonadati</taxon>
        <taxon>Pseudomonadota</taxon>
        <taxon>Alphaproteobacteria</taxon>
        <taxon>Acetobacterales</taxon>
        <taxon>Roseomonadaceae</taxon>
        <taxon>Roseomonas</taxon>
    </lineage>
</organism>
<name>A0A9X2BTA9_9PROT</name>
<evidence type="ECO:0000256" key="1">
    <source>
        <dbReference type="ARBA" id="ARBA00006484"/>
    </source>
</evidence>
<protein>
    <submittedName>
        <fullName evidence="4">Short-chain dehydrogenase/reductase</fullName>
    </submittedName>
</protein>
<proteinExistence type="inferred from homology"/>
<dbReference type="PANTHER" id="PTHR43477">
    <property type="entry name" value="DIHYDROANTICAPSIN 7-DEHYDROGENASE"/>
    <property type="match status" value="1"/>
</dbReference>
<keyword evidence="2" id="KW-0560">Oxidoreductase</keyword>
<dbReference type="Pfam" id="PF00106">
    <property type="entry name" value="adh_short"/>
    <property type="match status" value="1"/>
</dbReference>
<keyword evidence="3" id="KW-0520">NAD</keyword>
<dbReference type="EMBL" id="JALPRX010000023">
    <property type="protein sequence ID" value="MCK8784077.1"/>
    <property type="molecule type" value="Genomic_DNA"/>
</dbReference>
<dbReference type="SUPFAM" id="SSF51735">
    <property type="entry name" value="NAD(P)-binding Rossmann-fold domains"/>
    <property type="match status" value="1"/>
</dbReference>
<gene>
    <name evidence="4" type="ORF">M0638_06755</name>
</gene>
<comment type="similarity">
    <text evidence="1">Belongs to the short-chain dehydrogenases/reductases (SDR) family.</text>
</comment>
<dbReference type="PRINTS" id="PR00081">
    <property type="entry name" value="GDHRDH"/>
</dbReference>
<dbReference type="NCBIfam" id="NF004779">
    <property type="entry name" value="PRK06125.1"/>
    <property type="match status" value="1"/>
</dbReference>
<evidence type="ECO:0000313" key="5">
    <source>
        <dbReference type="Proteomes" id="UP001139516"/>
    </source>
</evidence>
<keyword evidence="5" id="KW-1185">Reference proteome</keyword>
<dbReference type="Gene3D" id="3.40.50.720">
    <property type="entry name" value="NAD(P)-binding Rossmann-like Domain"/>
    <property type="match status" value="1"/>
</dbReference>
<dbReference type="PANTHER" id="PTHR43477:SF4">
    <property type="entry name" value="DEHYDROGENASE_REDUCTASE SDR FAMILY MEMBER 6"/>
    <property type="match status" value="1"/>
</dbReference>